<dbReference type="STRING" id="550983.A4R26_07915"/>
<sequence>MNFETFQQSLDTGHPPAGSSVYLQSLWFDAKGNWDQAHTLIQDLTDKTAAWIHAYLHRREGDVFNANYWYTKAGKRMPGYSLGQEWEELVKAML</sequence>
<evidence type="ECO:0000313" key="2">
    <source>
        <dbReference type="Proteomes" id="UP000192276"/>
    </source>
</evidence>
<dbReference type="RefSeq" id="WP_081170708.1">
    <property type="nucleotide sequence ID" value="NZ_LWBP01000243.1"/>
</dbReference>
<organism evidence="1 2">
    <name type="scientific">Niastella populi</name>
    <dbReference type="NCBI Taxonomy" id="550983"/>
    <lineage>
        <taxon>Bacteria</taxon>
        <taxon>Pseudomonadati</taxon>
        <taxon>Bacteroidota</taxon>
        <taxon>Chitinophagia</taxon>
        <taxon>Chitinophagales</taxon>
        <taxon>Chitinophagaceae</taxon>
        <taxon>Niastella</taxon>
    </lineage>
</organism>
<dbReference type="OrthoDB" id="370799at2"/>
<evidence type="ECO:0000313" key="1">
    <source>
        <dbReference type="EMBL" id="OQP46642.1"/>
    </source>
</evidence>
<dbReference type="AlphaFoldDB" id="A0A1V9EKR5"/>
<protein>
    <submittedName>
        <fullName evidence="1">Uncharacterized protein</fullName>
    </submittedName>
</protein>
<accession>A0A1V9EKR5</accession>
<proteinExistence type="predicted"/>
<reference evidence="2" key="1">
    <citation type="submission" date="2016-04" db="EMBL/GenBank/DDBJ databases">
        <authorList>
            <person name="Chen L."/>
            <person name="Zhuang W."/>
            <person name="Wang G."/>
        </authorList>
    </citation>
    <scope>NUCLEOTIDE SEQUENCE [LARGE SCALE GENOMIC DNA]</scope>
    <source>
        <strain evidence="2">208</strain>
    </source>
</reference>
<comment type="caution">
    <text evidence="1">The sequence shown here is derived from an EMBL/GenBank/DDBJ whole genome shotgun (WGS) entry which is preliminary data.</text>
</comment>
<keyword evidence="2" id="KW-1185">Reference proteome</keyword>
<dbReference type="Proteomes" id="UP000192276">
    <property type="component" value="Unassembled WGS sequence"/>
</dbReference>
<dbReference type="EMBL" id="LWBP01000243">
    <property type="protein sequence ID" value="OQP46642.1"/>
    <property type="molecule type" value="Genomic_DNA"/>
</dbReference>
<gene>
    <name evidence="1" type="ORF">A4R26_07915</name>
</gene>
<name>A0A1V9EKR5_9BACT</name>